<evidence type="ECO:0000256" key="8">
    <source>
        <dbReference type="ARBA" id="ARBA00022882"/>
    </source>
</evidence>
<dbReference type="InterPro" id="IPR027359">
    <property type="entry name" value="Volt_channel_dom_sf"/>
</dbReference>
<feature type="transmembrane region" description="Helical" evidence="17">
    <location>
        <begin position="950"/>
        <end position="969"/>
    </location>
</feature>
<feature type="transmembrane region" description="Helical" evidence="17">
    <location>
        <begin position="522"/>
        <end position="544"/>
    </location>
</feature>
<evidence type="ECO:0000256" key="14">
    <source>
        <dbReference type="PIRSR" id="PIRSR602077-1"/>
    </source>
</evidence>
<dbReference type="InterPro" id="IPR005821">
    <property type="entry name" value="Ion_trans_dom"/>
</dbReference>
<evidence type="ECO:0000256" key="11">
    <source>
        <dbReference type="ARBA" id="ARBA00023136"/>
    </source>
</evidence>
<keyword evidence="12" id="KW-0325">Glycoprotein</keyword>
<evidence type="ECO:0000256" key="4">
    <source>
        <dbReference type="ARBA" id="ARBA00022673"/>
    </source>
</evidence>
<keyword evidence="4 15" id="KW-0107">Calcium channel</keyword>
<feature type="transmembrane region" description="Helical" evidence="17">
    <location>
        <begin position="782"/>
        <end position="810"/>
    </location>
</feature>
<evidence type="ECO:0000256" key="13">
    <source>
        <dbReference type="ARBA" id="ARBA00023303"/>
    </source>
</evidence>
<dbReference type="InterPro" id="IPR002077">
    <property type="entry name" value="VDCCAlpha1"/>
</dbReference>
<dbReference type="Proteomes" id="UP000187209">
    <property type="component" value="Unassembled WGS sequence"/>
</dbReference>
<gene>
    <name evidence="19" type="ORF">SteCoe_32973</name>
</gene>
<evidence type="ECO:0000256" key="17">
    <source>
        <dbReference type="SAM" id="Phobius"/>
    </source>
</evidence>
<evidence type="ECO:0000313" key="19">
    <source>
        <dbReference type="EMBL" id="OMJ69330.1"/>
    </source>
</evidence>
<feature type="transmembrane region" description="Helical" evidence="17">
    <location>
        <begin position="460"/>
        <end position="478"/>
    </location>
</feature>
<dbReference type="PANTHER" id="PTHR45628:SF7">
    <property type="entry name" value="VOLTAGE-DEPENDENT CALCIUM CHANNEL TYPE A SUBUNIT ALPHA-1"/>
    <property type="match status" value="1"/>
</dbReference>
<evidence type="ECO:0000256" key="3">
    <source>
        <dbReference type="ARBA" id="ARBA00022568"/>
    </source>
</evidence>
<keyword evidence="11 17" id="KW-0472">Membrane</keyword>
<dbReference type="Gene3D" id="1.20.120.350">
    <property type="entry name" value="Voltage-gated potassium channels. Chain C"/>
    <property type="match status" value="4"/>
</dbReference>
<name>A0A1R2AY84_9CILI</name>
<comment type="caution">
    <text evidence="19">The sequence shown here is derived from an EMBL/GenBank/DDBJ whole genome shotgun (WGS) entry which is preliminary data.</text>
</comment>
<feature type="transmembrane region" description="Helical" evidence="17">
    <location>
        <begin position="398"/>
        <end position="418"/>
    </location>
</feature>
<comment type="similarity">
    <text evidence="15">Belongs to the calcium channel alpha-1 subunit (TC 1.A.1.11) family.</text>
</comment>
<feature type="transmembrane region" description="Helical" evidence="17">
    <location>
        <begin position="1064"/>
        <end position="1088"/>
    </location>
</feature>
<evidence type="ECO:0000259" key="18">
    <source>
        <dbReference type="Pfam" id="PF00520"/>
    </source>
</evidence>
<evidence type="ECO:0000256" key="2">
    <source>
        <dbReference type="ARBA" id="ARBA00022448"/>
    </source>
</evidence>
<comment type="subcellular location">
    <subcellularLocation>
        <location evidence="1 15">Membrane</location>
        <topology evidence="1 15">Multi-pass membrane protein</topology>
    </subcellularLocation>
</comment>
<dbReference type="EMBL" id="MPUH01001211">
    <property type="protein sequence ID" value="OMJ69330.1"/>
    <property type="molecule type" value="Genomic_DNA"/>
</dbReference>
<feature type="transmembrane region" description="Helical" evidence="17">
    <location>
        <begin position="430"/>
        <end position="448"/>
    </location>
</feature>
<dbReference type="SUPFAM" id="SSF81324">
    <property type="entry name" value="Voltage-gated potassium channels"/>
    <property type="match status" value="4"/>
</dbReference>
<proteinExistence type="inferred from homology"/>
<feature type="coiled-coil region" evidence="16">
    <location>
        <begin position="614"/>
        <end position="643"/>
    </location>
</feature>
<keyword evidence="10" id="KW-0406">Ion transport</keyword>
<keyword evidence="16" id="KW-0175">Coiled coil</keyword>
<dbReference type="Gene3D" id="1.10.238.10">
    <property type="entry name" value="EF-hand"/>
    <property type="match status" value="1"/>
</dbReference>
<evidence type="ECO:0000256" key="9">
    <source>
        <dbReference type="ARBA" id="ARBA00022989"/>
    </source>
</evidence>
<keyword evidence="5 17" id="KW-0812">Transmembrane</keyword>
<evidence type="ECO:0000256" key="16">
    <source>
        <dbReference type="SAM" id="Coils"/>
    </source>
</evidence>
<feature type="binding site" evidence="14">
    <location>
        <position position="296"/>
    </location>
    <ligand>
        <name>Ca(2+)</name>
        <dbReference type="ChEBI" id="CHEBI:29108"/>
    </ligand>
</feature>
<reference evidence="19 20" key="1">
    <citation type="submission" date="2016-11" db="EMBL/GenBank/DDBJ databases">
        <title>The macronuclear genome of Stentor coeruleus: a giant cell with tiny introns.</title>
        <authorList>
            <person name="Slabodnick M."/>
            <person name="Ruby J.G."/>
            <person name="Reiff S.B."/>
            <person name="Swart E.C."/>
            <person name="Gosai S."/>
            <person name="Prabakaran S."/>
            <person name="Witkowska E."/>
            <person name="Larue G.E."/>
            <person name="Fisher S."/>
            <person name="Freeman R.M."/>
            <person name="Gunawardena J."/>
            <person name="Chu W."/>
            <person name="Stover N.A."/>
            <person name="Gregory B.D."/>
            <person name="Nowacki M."/>
            <person name="Derisi J."/>
            <person name="Roy S.W."/>
            <person name="Marshall W.F."/>
            <person name="Sood P."/>
        </authorList>
    </citation>
    <scope>NUCLEOTIDE SEQUENCE [LARGE SCALE GENOMIC DNA]</scope>
    <source>
        <strain evidence="19">WM001</strain>
    </source>
</reference>
<dbReference type="Pfam" id="PF00520">
    <property type="entry name" value="Ion_trans"/>
    <property type="match status" value="4"/>
</dbReference>
<keyword evidence="9 17" id="KW-1133">Transmembrane helix</keyword>
<evidence type="ECO:0000256" key="5">
    <source>
        <dbReference type="ARBA" id="ARBA00022692"/>
    </source>
</evidence>
<feature type="transmembrane region" description="Helical" evidence="17">
    <location>
        <begin position="317"/>
        <end position="340"/>
    </location>
</feature>
<feature type="transmembrane region" description="Helical" evidence="17">
    <location>
        <begin position="1141"/>
        <end position="1167"/>
    </location>
</feature>
<feature type="transmembrane region" description="Helical" evidence="17">
    <location>
        <begin position="1034"/>
        <end position="1052"/>
    </location>
</feature>
<dbReference type="FunFam" id="1.10.287.70:FF:000117">
    <property type="entry name" value="Voltage-gated Ca2+ channel, alpha subunit"/>
    <property type="match status" value="1"/>
</dbReference>
<feature type="transmembrane region" description="Helical" evidence="17">
    <location>
        <begin position="595"/>
        <end position="619"/>
    </location>
</feature>
<feature type="domain" description="Ion transport" evidence="18">
    <location>
        <begin position="77"/>
        <end position="346"/>
    </location>
</feature>
<evidence type="ECO:0000256" key="6">
    <source>
        <dbReference type="ARBA" id="ARBA00022737"/>
    </source>
</evidence>
<feature type="transmembrane region" description="Helical" evidence="17">
    <location>
        <begin position="144"/>
        <end position="166"/>
    </location>
</feature>
<feature type="transmembrane region" description="Helical" evidence="17">
    <location>
        <begin position="740"/>
        <end position="762"/>
    </location>
</feature>
<keyword evidence="20" id="KW-1185">Reference proteome</keyword>
<feature type="transmembrane region" description="Helical" evidence="17">
    <location>
        <begin position="187"/>
        <end position="216"/>
    </location>
</feature>
<protein>
    <recommendedName>
        <fullName evidence="18">Ion transport domain-containing protein</fullName>
    </recommendedName>
</protein>
<evidence type="ECO:0000256" key="10">
    <source>
        <dbReference type="ARBA" id="ARBA00023065"/>
    </source>
</evidence>
<dbReference type="GO" id="GO:0046872">
    <property type="term" value="F:metal ion binding"/>
    <property type="evidence" value="ECO:0007669"/>
    <property type="project" value="UniProtKB-KW"/>
</dbReference>
<feature type="binding site" evidence="14">
    <location>
        <position position="577"/>
    </location>
    <ligand>
        <name>Ca(2+)</name>
        <dbReference type="ChEBI" id="CHEBI:29108"/>
    </ligand>
</feature>
<keyword evidence="8 15" id="KW-0851">Voltage-gated channel</keyword>
<feature type="transmembrane region" description="Helical" evidence="17">
    <location>
        <begin position="710"/>
        <end position="728"/>
    </location>
</feature>
<dbReference type="OrthoDB" id="193091at2759"/>
<dbReference type="GO" id="GO:0098703">
    <property type="term" value="P:calcium ion import across plasma membrane"/>
    <property type="evidence" value="ECO:0007669"/>
    <property type="project" value="TreeGrafter"/>
</dbReference>
<dbReference type="GO" id="GO:0008331">
    <property type="term" value="F:high voltage-gated calcium channel activity"/>
    <property type="evidence" value="ECO:0007669"/>
    <property type="project" value="TreeGrafter"/>
</dbReference>
<keyword evidence="6" id="KW-0677">Repeat</keyword>
<dbReference type="PRINTS" id="PR00167">
    <property type="entry name" value="CACHANNEL"/>
</dbReference>
<feature type="transmembrane region" description="Helical" evidence="17">
    <location>
        <begin position="1100"/>
        <end position="1120"/>
    </location>
</feature>
<feature type="domain" description="Ion transport" evidence="18">
    <location>
        <begin position="1031"/>
        <end position="1269"/>
    </location>
</feature>
<dbReference type="InterPro" id="IPR050599">
    <property type="entry name" value="VDCC_alpha-1_subunit"/>
</dbReference>
<feature type="transmembrane region" description="Helical" evidence="17">
    <location>
        <begin position="81"/>
        <end position="100"/>
    </location>
</feature>
<keyword evidence="14" id="KW-0479">Metal-binding</keyword>
<feature type="domain" description="Ion transport" evidence="18">
    <location>
        <begin position="396"/>
        <end position="627"/>
    </location>
</feature>
<keyword evidence="7 14" id="KW-0106">Calcium</keyword>
<organism evidence="19 20">
    <name type="scientific">Stentor coeruleus</name>
    <dbReference type="NCBI Taxonomy" id="5963"/>
    <lineage>
        <taxon>Eukaryota</taxon>
        <taxon>Sar</taxon>
        <taxon>Alveolata</taxon>
        <taxon>Ciliophora</taxon>
        <taxon>Postciliodesmatophora</taxon>
        <taxon>Heterotrichea</taxon>
        <taxon>Heterotrichida</taxon>
        <taxon>Stentoridae</taxon>
        <taxon>Stentor</taxon>
    </lineage>
</organism>
<sequence length="1440" mass="165551">MAKRRERDLNPIRRNNFDFEMLFLQQVEMQRLTNQTEISLVQLKSKYEEKPYSGTSLIFLTVTNPIRKACIQLVLNSTFDYFILSVILANCVTLVLDDFMVNNTWSVKTDTCFLVIFTIESFLKIIAVGFFIGKNTYLRDAWNILDFVVVILGWMGYFLGGQNITMIRSIRILRPLRTINSIPEMKILTVSIIKSLPLLFDIFLLLVLFLLIFALVGTQIYGGLFSQQCFTLDGQPTGDLCYLDPKCSEYELNCGNSGCSENQYCWNSNQNPTQGVTSFDNIPLSLCTVFVAITMEGWSDVMRMGRSVLNQKFLNDIYFYVLLLVGAFFMIKLTVAAICVKFEKTSGEQKEQIVLIMDDKKKKSWMPLEPEDLTDKGIKYCWYRFRLGMYKIIMSRTFGFITIMLILINTGVMASQYYKMTKIHSTISENINMALNLCFCVEMIMKLIGLGLRGYVDESFNIFDGILVILGMIEIIFLSGTKNLRALLVFRAFRLLRIFKLARRWKKLRMLLAKLINAAKSIAYLGLLSMISVFIFTLLGKQLFKGQLLDQDGQIPRANFETLFWSFVTVFDILTSENWNGVMYTGVGSYGWGSFLYFLALLVVGNYILLNLFLAILIAQFENEDEENEEDEDEDDLEEEIVDNLERHDTNGYQQVVIQSRDKRRKQKMLEKIAKNSNKDPLELSGKSFFIFSPENPIRVFLKNCLLHPYFDSSIYALITLSCVILALDEPKKTPLTERFLGIISYVVLALFTLEFLFKSAVFGFLKGERCYIKNSWNILDLLIILMSYLDIILAAFAGGAIKLSFLRAFRALRALRPLRMVSHNERMKKMVTSVIQAVPAVLNVMLITVLFYIIFGILGIIFFNGLMYYCTDSLIVLESECVGVFVNENGEVVARDWQTLSYNFDNIFNAMLTLFDVSTLEAWPSYLLGIVDGVSQGHAMVRDYNPIAALFYIAYIFITNFFIMNLYLGAVIKKFNEIQQELDGTEFLTAEQKEWIRTQKLLILVQPRIRYLRPESNFFGFFYDMIMNYKFEMMIQTVIVMNVLFMSLFSYPIDTKLNDLLALANYVFVAIFTMEMIVKILGLGLRYYFSNNWNRFDCFVTILSLITLQSNFGISNATVLRAFRMARLFRVVKIFKGFQVVFNTLILSAPSLINVGTLLLLLWFVYGVAGMYLFGSLDLSVTQILNDQQNFNTFYNAISLLFQCITGENWDLIMRDCMGNYGCSGTYEQCGNPGLAIVYWISYTILGQYFFLNMFIAVILENFNEEDEDITNAGLTEKDLKRYQKAWCKFAPFGEDAIDVQCLPELLQRLDSPLGFKGQNLTNMQILTIIHAMKIKEHNNRVNFAELMWTLASAISGADLSTAPNCEAVRSILKQLPKILPTYETQNGKVYESSKNFASKCIAGKIILTAWREYRKRIQQHGGNVIEKRNNMPVLWPRK</sequence>
<feature type="binding site" evidence="14">
    <location>
        <position position="922"/>
    </location>
    <ligand>
        <name>Ca(2+)</name>
        <dbReference type="ChEBI" id="CHEBI:29108"/>
    </ligand>
</feature>
<feature type="transmembrane region" description="Helical" evidence="17">
    <location>
        <begin position="112"/>
        <end position="132"/>
    </location>
</feature>
<dbReference type="Gene3D" id="1.10.287.70">
    <property type="match status" value="4"/>
</dbReference>
<keyword evidence="13" id="KW-0407">Ion channel</keyword>
<evidence type="ECO:0000256" key="15">
    <source>
        <dbReference type="RuleBase" id="RU003808"/>
    </source>
</evidence>
<dbReference type="GO" id="GO:0005891">
    <property type="term" value="C:voltage-gated calcium channel complex"/>
    <property type="evidence" value="ECO:0007669"/>
    <property type="project" value="InterPro"/>
</dbReference>
<feature type="transmembrane region" description="Helical" evidence="17">
    <location>
        <begin position="831"/>
        <end position="864"/>
    </location>
</feature>
<feature type="transmembrane region" description="Helical" evidence="17">
    <location>
        <begin position="1238"/>
        <end position="1261"/>
    </location>
</feature>
<feature type="domain" description="Ion transport" evidence="18">
    <location>
        <begin position="708"/>
        <end position="982"/>
    </location>
</feature>
<evidence type="ECO:0000256" key="1">
    <source>
        <dbReference type="ARBA" id="ARBA00004141"/>
    </source>
</evidence>
<evidence type="ECO:0000313" key="20">
    <source>
        <dbReference type="Proteomes" id="UP000187209"/>
    </source>
</evidence>
<keyword evidence="3 15" id="KW-0109">Calcium transport</keyword>
<evidence type="ECO:0000256" key="7">
    <source>
        <dbReference type="ARBA" id="ARBA00022837"/>
    </source>
</evidence>
<dbReference type="FunFam" id="1.20.120.350:FF:000009">
    <property type="entry name" value="Voltage-dependent T-type calcium channel subunit alpha"/>
    <property type="match status" value="2"/>
</dbReference>
<accession>A0A1R2AY84</accession>
<dbReference type="PANTHER" id="PTHR45628">
    <property type="entry name" value="VOLTAGE-DEPENDENT CALCIUM CHANNEL TYPE A SUBUNIT ALPHA-1"/>
    <property type="match status" value="1"/>
</dbReference>
<keyword evidence="2" id="KW-0813">Transport</keyword>
<evidence type="ECO:0000256" key="12">
    <source>
        <dbReference type="ARBA" id="ARBA00023180"/>
    </source>
</evidence>